<dbReference type="EMBL" id="JANPWB010000001">
    <property type="protein sequence ID" value="KAJ1215868.1"/>
    <property type="molecule type" value="Genomic_DNA"/>
</dbReference>
<proteinExistence type="predicted"/>
<evidence type="ECO:0000313" key="2">
    <source>
        <dbReference type="Proteomes" id="UP001066276"/>
    </source>
</evidence>
<gene>
    <name evidence="1" type="ORF">NDU88_003475</name>
</gene>
<comment type="caution">
    <text evidence="1">The sequence shown here is derived from an EMBL/GenBank/DDBJ whole genome shotgun (WGS) entry which is preliminary data.</text>
</comment>
<organism evidence="1 2">
    <name type="scientific">Pleurodeles waltl</name>
    <name type="common">Iberian ribbed newt</name>
    <dbReference type="NCBI Taxonomy" id="8319"/>
    <lineage>
        <taxon>Eukaryota</taxon>
        <taxon>Metazoa</taxon>
        <taxon>Chordata</taxon>
        <taxon>Craniata</taxon>
        <taxon>Vertebrata</taxon>
        <taxon>Euteleostomi</taxon>
        <taxon>Amphibia</taxon>
        <taxon>Batrachia</taxon>
        <taxon>Caudata</taxon>
        <taxon>Salamandroidea</taxon>
        <taxon>Salamandridae</taxon>
        <taxon>Pleurodelinae</taxon>
        <taxon>Pleurodeles</taxon>
    </lineage>
</organism>
<sequence>MIFPLRRLGRKSSVWLAPSPYSATWCCQGAALEQCFVSACYSAGSAPWTPWLRTPSLPDAGVTVQSPPAASPPERMRRALLSGTGALTCLFLGQITTTAWEELACQENPSVSRPPRGHGLLLTWCSTLSGRPRERFTRCK</sequence>
<reference evidence="1" key="1">
    <citation type="journal article" date="2022" name="bioRxiv">
        <title>Sequencing and chromosome-scale assembly of the giantPleurodeles waltlgenome.</title>
        <authorList>
            <person name="Brown T."/>
            <person name="Elewa A."/>
            <person name="Iarovenko S."/>
            <person name="Subramanian E."/>
            <person name="Araus A.J."/>
            <person name="Petzold A."/>
            <person name="Susuki M."/>
            <person name="Suzuki K.-i.T."/>
            <person name="Hayashi T."/>
            <person name="Toyoda A."/>
            <person name="Oliveira C."/>
            <person name="Osipova E."/>
            <person name="Leigh N.D."/>
            <person name="Simon A."/>
            <person name="Yun M.H."/>
        </authorList>
    </citation>
    <scope>NUCLEOTIDE SEQUENCE</scope>
    <source>
        <strain evidence="1">20211129_DDA</strain>
        <tissue evidence="1">Liver</tissue>
    </source>
</reference>
<accession>A0AAV7WP65</accession>
<dbReference type="Proteomes" id="UP001066276">
    <property type="component" value="Chromosome 1_1"/>
</dbReference>
<protein>
    <submittedName>
        <fullName evidence="1">Uncharacterized protein</fullName>
    </submittedName>
</protein>
<name>A0AAV7WP65_PLEWA</name>
<evidence type="ECO:0000313" key="1">
    <source>
        <dbReference type="EMBL" id="KAJ1215868.1"/>
    </source>
</evidence>
<dbReference type="AlphaFoldDB" id="A0AAV7WP65"/>
<keyword evidence="2" id="KW-1185">Reference proteome</keyword>